<evidence type="ECO:0000256" key="5">
    <source>
        <dbReference type="ARBA" id="ARBA00022676"/>
    </source>
</evidence>
<dbReference type="InterPro" id="IPR011834">
    <property type="entry name" value="Agluc_phsphrylas"/>
</dbReference>
<dbReference type="EMBL" id="FOXR01000060">
    <property type="protein sequence ID" value="SFQ46878.1"/>
    <property type="molecule type" value="Genomic_DNA"/>
</dbReference>
<dbReference type="PROSITE" id="PS00102">
    <property type="entry name" value="PHOSPHORYLASE"/>
    <property type="match status" value="1"/>
</dbReference>
<name>A0A1I5YRJ5_9FIRM</name>
<organism evidence="10 11">
    <name type="scientific">Caldicoprobacter faecalis</name>
    <dbReference type="NCBI Taxonomy" id="937334"/>
    <lineage>
        <taxon>Bacteria</taxon>
        <taxon>Bacillati</taxon>
        <taxon>Bacillota</taxon>
        <taxon>Clostridia</taxon>
        <taxon>Caldicoprobacterales</taxon>
        <taxon>Caldicoprobacteraceae</taxon>
        <taxon>Caldicoprobacter</taxon>
    </lineage>
</organism>
<proteinExistence type="inferred from homology"/>
<sequence>MNQHTLPKVAYFCMEYGLDPSFHIYAGGLGILAGDYLKAAKEYDMPVIGVGIRWRQGYTHQEIGQDLKPYDIFYDYEYDFLKDTGVKVTVQVHNRQVICKVWKVDAFGNAPLYLLDTYLPENENSWITGQLYGRMGEERIAQEIVLGIGGVKALKAMGIQPDVYHFNEGHAVLAGFELIRQNMAAGMSFDKALEAARDKIVFTTHTPVIEGNESHPLNQMMYMGANNTLSYEQLYAIGGSPFNMTVAALRLSRISNAVSQLHCQTANDMWKHVSNRSEIIGITNGIHIPTWVDNNMLLAAEGHGDLWECHMINKMKLIRFIKEKTGVILDPDVLLIGFGRRATAYKRHDLIFRDPNIIFPLLRDKKLQIVFSGKAHPLDNVGKEIITNIVKISKQFPESVVFLENYDMNIGRLLTRGADVWLNNPRRPMEACGTSGMKAAMNGVLNLSILDGWWAEACEHGVNGWQFGDGFTHPSPAIQDSHDSKALYQVLLDEVIPTYYHNRQKWIDMMRNSILSTKDRFNIKRMMDEYFSRMYFKNSQTDRSCKKISI</sequence>
<evidence type="ECO:0000256" key="4">
    <source>
        <dbReference type="ARBA" id="ARBA00012591"/>
    </source>
</evidence>
<keyword evidence="11" id="KW-1185">Reference proteome</keyword>
<dbReference type="STRING" id="937334.SAMN05444406_1604"/>
<accession>A0A1I5YRJ5</accession>
<evidence type="ECO:0000256" key="7">
    <source>
        <dbReference type="ARBA" id="ARBA00022898"/>
    </source>
</evidence>
<protein>
    <recommendedName>
        <fullName evidence="4">glycogen phosphorylase</fullName>
        <ecNumber evidence="4">2.4.1.1</ecNumber>
    </recommendedName>
</protein>
<dbReference type="InterPro" id="IPR000811">
    <property type="entry name" value="Glyco_trans_35"/>
</dbReference>
<dbReference type="EC" id="2.4.1.1" evidence="4"/>
<gene>
    <name evidence="10" type="ORF">SAMN05444406_1604</name>
</gene>
<reference evidence="10 11" key="1">
    <citation type="submission" date="2016-10" db="EMBL/GenBank/DDBJ databases">
        <authorList>
            <person name="de Groot N.N."/>
        </authorList>
    </citation>
    <scope>NUCLEOTIDE SEQUENCE [LARGE SCALE GENOMIC DNA]</scope>
    <source>
        <strain evidence="10 11">DSM 20678</strain>
    </source>
</reference>
<evidence type="ECO:0000256" key="3">
    <source>
        <dbReference type="ARBA" id="ARBA00006047"/>
    </source>
</evidence>
<dbReference type="PANTHER" id="PTHR42655:SF1">
    <property type="entry name" value="GLYCOGEN PHOSPHORYLASE"/>
    <property type="match status" value="1"/>
</dbReference>
<dbReference type="SUPFAM" id="SSF53756">
    <property type="entry name" value="UDP-Glycosyltransferase/glycogen phosphorylase"/>
    <property type="match status" value="1"/>
</dbReference>
<dbReference type="GO" id="GO:0008184">
    <property type="term" value="F:glycogen phosphorylase activity"/>
    <property type="evidence" value="ECO:0007669"/>
    <property type="project" value="InterPro"/>
</dbReference>
<evidence type="ECO:0000256" key="2">
    <source>
        <dbReference type="ARBA" id="ARBA00001933"/>
    </source>
</evidence>
<keyword evidence="7" id="KW-0663">Pyridoxal phosphate</keyword>
<dbReference type="Proteomes" id="UP000198577">
    <property type="component" value="Unassembled WGS sequence"/>
</dbReference>
<dbReference type="GO" id="GO:0030170">
    <property type="term" value="F:pyridoxal phosphate binding"/>
    <property type="evidence" value="ECO:0007669"/>
    <property type="project" value="InterPro"/>
</dbReference>
<keyword evidence="6" id="KW-0808">Transferase</keyword>
<dbReference type="GO" id="GO:0005975">
    <property type="term" value="P:carbohydrate metabolic process"/>
    <property type="evidence" value="ECO:0007669"/>
    <property type="project" value="InterPro"/>
</dbReference>
<dbReference type="AlphaFoldDB" id="A0A1I5YRJ5"/>
<dbReference type="PANTHER" id="PTHR42655">
    <property type="entry name" value="GLYCOGEN PHOSPHORYLASE"/>
    <property type="match status" value="1"/>
</dbReference>
<comment type="catalytic activity">
    <reaction evidence="1">
        <text>[(1-&gt;4)-alpha-D-glucosyl](n) + phosphate = [(1-&gt;4)-alpha-D-glucosyl](n-1) + alpha-D-glucose 1-phosphate</text>
        <dbReference type="Rhea" id="RHEA:41732"/>
        <dbReference type="Rhea" id="RHEA-COMP:9584"/>
        <dbReference type="Rhea" id="RHEA-COMP:9586"/>
        <dbReference type="ChEBI" id="CHEBI:15444"/>
        <dbReference type="ChEBI" id="CHEBI:43474"/>
        <dbReference type="ChEBI" id="CHEBI:58601"/>
        <dbReference type="EC" id="2.4.1.1"/>
    </reaction>
</comment>
<dbReference type="RefSeq" id="WP_025748117.1">
    <property type="nucleotide sequence ID" value="NZ_FOXR01000060.1"/>
</dbReference>
<evidence type="ECO:0000313" key="11">
    <source>
        <dbReference type="Proteomes" id="UP000198577"/>
    </source>
</evidence>
<dbReference type="InterPro" id="IPR035090">
    <property type="entry name" value="Pyridoxal_P_attach_site"/>
</dbReference>
<evidence type="ECO:0000313" key="10">
    <source>
        <dbReference type="EMBL" id="SFQ46878.1"/>
    </source>
</evidence>
<evidence type="ECO:0000256" key="6">
    <source>
        <dbReference type="ARBA" id="ARBA00022679"/>
    </source>
</evidence>
<evidence type="ECO:0000256" key="9">
    <source>
        <dbReference type="ARBA" id="ARBA00025174"/>
    </source>
</evidence>
<keyword evidence="8" id="KW-0119">Carbohydrate metabolism</keyword>
<dbReference type="Gene3D" id="3.40.50.2000">
    <property type="entry name" value="Glycogen Phosphorylase B"/>
    <property type="match status" value="3"/>
</dbReference>
<comment type="function">
    <text evidence="9">Phosphorylase is an important allosteric enzyme in carbohydrate metabolism. Enzymes from different sources differ in their regulatory mechanisms and in their natural substrates. However, all known phosphorylases share catalytic and structural properties.</text>
</comment>
<evidence type="ECO:0000256" key="8">
    <source>
        <dbReference type="ARBA" id="ARBA00023277"/>
    </source>
</evidence>
<comment type="cofactor">
    <cofactor evidence="2">
        <name>pyridoxal 5'-phosphate</name>
        <dbReference type="ChEBI" id="CHEBI:597326"/>
    </cofactor>
</comment>
<dbReference type="Pfam" id="PF00343">
    <property type="entry name" value="Phosphorylase"/>
    <property type="match status" value="1"/>
</dbReference>
<keyword evidence="5" id="KW-0328">Glycosyltransferase</keyword>
<evidence type="ECO:0000256" key="1">
    <source>
        <dbReference type="ARBA" id="ARBA00001275"/>
    </source>
</evidence>
<comment type="similarity">
    <text evidence="3">Belongs to the glycogen phosphorylase family.</text>
</comment>
<dbReference type="InterPro" id="IPR052182">
    <property type="entry name" value="Glycogen/Maltodextrin_Phosph"/>
</dbReference>
<dbReference type="NCBIfam" id="TIGR02094">
    <property type="entry name" value="more_P_ylases"/>
    <property type="match status" value="1"/>
</dbReference>
<dbReference type="OrthoDB" id="9760804at2"/>